<dbReference type="PANTHER" id="PTHR42807:SF1">
    <property type="entry name" value="GLUTARYL-COA DEHYDROGENASE, MITOCHONDRIAL"/>
    <property type="match status" value="1"/>
</dbReference>
<keyword evidence="2" id="KW-0560">Oxidoreductase</keyword>
<dbReference type="EMBL" id="DYWX01000091">
    <property type="protein sequence ID" value="HJF28296.1"/>
    <property type="molecule type" value="Genomic_DNA"/>
</dbReference>
<dbReference type="Pfam" id="PF02771">
    <property type="entry name" value="Acyl-CoA_dh_N"/>
    <property type="match status" value="1"/>
</dbReference>
<dbReference type="InterPro" id="IPR037069">
    <property type="entry name" value="AcylCoA_DH/ox_N_sf"/>
</dbReference>
<proteinExistence type="predicted"/>
<dbReference type="InterPro" id="IPR013786">
    <property type="entry name" value="AcylCoA_DH/ox_N"/>
</dbReference>
<feature type="domain" description="Acyl-CoA dehydrogenase/oxidase N-terminal" evidence="3">
    <location>
        <begin position="28"/>
        <end position="70"/>
    </location>
</feature>
<name>A0A9D2USU6_ACILW</name>
<reference evidence="4" key="2">
    <citation type="submission" date="2021-09" db="EMBL/GenBank/DDBJ databases">
        <authorList>
            <person name="Gilroy R."/>
        </authorList>
    </citation>
    <scope>NUCLEOTIDE SEQUENCE</scope>
    <source>
        <strain evidence="4">CHK135-1449</strain>
    </source>
</reference>
<dbReference type="InterPro" id="IPR052033">
    <property type="entry name" value="Glutaryl-CoA_DH_mitochondrial"/>
</dbReference>
<dbReference type="GO" id="GO:0000062">
    <property type="term" value="F:fatty-acyl-CoA binding"/>
    <property type="evidence" value="ECO:0007669"/>
    <property type="project" value="TreeGrafter"/>
</dbReference>
<dbReference type="SUPFAM" id="SSF56645">
    <property type="entry name" value="Acyl-CoA dehydrogenase NM domain-like"/>
    <property type="match status" value="1"/>
</dbReference>
<dbReference type="Proteomes" id="UP000787156">
    <property type="component" value="Unassembled WGS sequence"/>
</dbReference>
<dbReference type="GO" id="GO:0004361">
    <property type="term" value="F:glutaryl-CoA dehydrogenase activity"/>
    <property type="evidence" value="ECO:0007669"/>
    <property type="project" value="TreeGrafter"/>
</dbReference>
<evidence type="ECO:0000313" key="4">
    <source>
        <dbReference type="EMBL" id="HJF28296.1"/>
    </source>
</evidence>
<dbReference type="GO" id="GO:0050660">
    <property type="term" value="F:flavin adenine dinucleotide binding"/>
    <property type="evidence" value="ECO:0007669"/>
    <property type="project" value="InterPro"/>
</dbReference>
<dbReference type="PANTHER" id="PTHR42807">
    <property type="entry name" value="GLUTARYL-COA DEHYDROGENASE, MITOCHONDRIAL"/>
    <property type="match status" value="1"/>
</dbReference>
<evidence type="ECO:0000256" key="1">
    <source>
        <dbReference type="ARBA" id="ARBA00022946"/>
    </source>
</evidence>
<accession>A0A9D2USU6</accession>
<evidence type="ECO:0000256" key="2">
    <source>
        <dbReference type="ARBA" id="ARBA00023002"/>
    </source>
</evidence>
<dbReference type="AlphaFoldDB" id="A0A9D2USU6"/>
<evidence type="ECO:0000313" key="5">
    <source>
        <dbReference type="Proteomes" id="UP000787156"/>
    </source>
</evidence>
<feature type="non-terminal residue" evidence="4">
    <location>
        <position position="70"/>
    </location>
</feature>
<organism evidence="4 5">
    <name type="scientific">Acinetobacter lwoffii</name>
    <dbReference type="NCBI Taxonomy" id="28090"/>
    <lineage>
        <taxon>Bacteria</taxon>
        <taxon>Pseudomonadati</taxon>
        <taxon>Pseudomonadota</taxon>
        <taxon>Gammaproteobacteria</taxon>
        <taxon>Moraxellales</taxon>
        <taxon>Moraxellaceae</taxon>
        <taxon>Acinetobacter</taxon>
    </lineage>
</organism>
<protein>
    <submittedName>
        <fullName evidence="4">Acyl-CoA dehydrogenase</fullName>
    </submittedName>
</protein>
<gene>
    <name evidence="4" type="ORF">K8V79_08665</name>
</gene>
<dbReference type="InterPro" id="IPR009100">
    <property type="entry name" value="AcylCoA_DH/oxidase_NM_dom_sf"/>
</dbReference>
<keyword evidence="1" id="KW-0809">Transit peptide</keyword>
<dbReference type="Gene3D" id="1.10.540.10">
    <property type="entry name" value="Acyl-CoA dehydrogenase/oxidase, N-terminal domain"/>
    <property type="match status" value="1"/>
</dbReference>
<sequence length="70" mass="8488">MNQMVDTKKASKSYFNWQDPFLLEQQLTEEERMIRDSAQAYCQDKLMPRVLEQFRHEKTDLAIFREMGEL</sequence>
<comment type="caution">
    <text evidence="4">The sequence shown here is derived from an EMBL/GenBank/DDBJ whole genome shotgun (WGS) entry which is preliminary data.</text>
</comment>
<dbReference type="GO" id="GO:0046949">
    <property type="term" value="P:fatty-acyl-CoA biosynthetic process"/>
    <property type="evidence" value="ECO:0007669"/>
    <property type="project" value="TreeGrafter"/>
</dbReference>
<reference evidence="4" key="1">
    <citation type="journal article" date="2021" name="PeerJ">
        <title>Extensive microbial diversity within the chicken gut microbiome revealed by metagenomics and culture.</title>
        <authorList>
            <person name="Gilroy R."/>
            <person name="Ravi A."/>
            <person name="Getino M."/>
            <person name="Pursley I."/>
            <person name="Horton D.L."/>
            <person name="Alikhan N.F."/>
            <person name="Baker D."/>
            <person name="Gharbi K."/>
            <person name="Hall N."/>
            <person name="Watson M."/>
            <person name="Adriaenssens E.M."/>
            <person name="Foster-Nyarko E."/>
            <person name="Jarju S."/>
            <person name="Secka A."/>
            <person name="Antonio M."/>
            <person name="Oren A."/>
            <person name="Chaudhuri R.R."/>
            <person name="La Ragione R."/>
            <person name="Hildebrand F."/>
            <person name="Pallen M.J."/>
        </authorList>
    </citation>
    <scope>NUCLEOTIDE SEQUENCE</scope>
    <source>
        <strain evidence="4">CHK135-1449</strain>
    </source>
</reference>
<evidence type="ECO:0000259" key="3">
    <source>
        <dbReference type="Pfam" id="PF02771"/>
    </source>
</evidence>
<dbReference type="GO" id="GO:0033539">
    <property type="term" value="P:fatty acid beta-oxidation using acyl-CoA dehydrogenase"/>
    <property type="evidence" value="ECO:0007669"/>
    <property type="project" value="TreeGrafter"/>
</dbReference>